<dbReference type="EMBL" id="WJBH02000007">
    <property type="protein sequence ID" value="KAI9556230.1"/>
    <property type="molecule type" value="Genomic_DNA"/>
</dbReference>
<gene>
    <name evidence="1" type="ORF">GHT06_018804</name>
</gene>
<accession>A0AAD5PUX5</accession>
<keyword evidence="2" id="KW-1185">Reference proteome</keyword>
<reference evidence="1 2" key="1">
    <citation type="submission" date="2022-05" db="EMBL/GenBank/DDBJ databases">
        <title>A multi-omics perspective on studying reproductive biology in Daphnia sinensis.</title>
        <authorList>
            <person name="Jia J."/>
        </authorList>
    </citation>
    <scope>NUCLEOTIDE SEQUENCE [LARGE SCALE GENOMIC DNA]</scope>
    <source>
        <strain evidence="1 2">WSL</strain>
    </source>
</reference>
<protein>
    <submittedName>
        <fullName evidence="1">Uncharacterized protein</fullName>
    </submittedName>
</protein>
<evidence type="ECO:0000313" key="2">
    <source>
        <dbReference type="Proteomes" id="UP000820818"/>
    </source>
</evidence>
<dbReference type="Proteomes" id="UP000820818">
    <property type="component" value="Linkage Group LG7"/>
</dbReference>
<proteinExistence type="predicted"/>
<organism evidence="1 2">
    <name type="scientific">Daphnia sinensis</name>
    <dbReference type="NCBI Taxonomy" id="1820382"/>
    <lineage>
        <taxon>Eukaryota</taxon>
        <taxon>Metazoa</taxon>
        <taxon>Ecdysozoa</taxon>
        <taxon>Arthropoda</taxon>
        <taxon>Crustacea</taxon>
        <taxon>Branchiopoda</taxon>
        <taxon>Diplostraca</taxon>
        <taxon>Cladocera</taxon>
        <taxon>Anomopoda</taxon>
        <taxon>Daphniidae</taxon>
        <taxon>Daphnia</taxon>
        <taxon>Daphnia similis group</taxon>
    </lineage>
</organism>
<comment type="caution">
    <text evidence="1">The sequence shown here is derived from an EMBL/GenBank/DDBJ whole genome shotgun (WGS) entry which is preliminary data.</text>
</comment>
<name>A0AAD5PUX5_9CRUS</name>
<sequence>MCVGKRMAFRRKAKWWKIPNEKMHTERRIGKKKVPIFKGRPHPDSAVSCVQCFGCNRLCMGEITG</sequence>
<evidence type="ECO:0000313" key="1">
    <source>
        <dbReference type="EMBL" id="KAI9556230.1"/>
    </source>
</evidence>
<dbReference type="AlphaFoldDB" id="A0AAD5PUX5"/>